<evidence type="ECO:0000313" key="1">
    <source>
        <dbReference type="EMBL" id="ATP57381.1"/>
    </source>
</evidence>
<dbReference type="RefSeq" id="WP_099439305.1">
    <property type="nucleotide sequence ID" value="NZ_CP024091.1"/>
</dbReference>
<organism evidence="1 2">
    <name type="scientific">Pedobacter ginsengisoli</name>
    <dbReference type="NCBI Taxonomy" id="363852"/>
    <lineage>
        <taxon>Bacteria</taxon>
        <taxon>Pseudomonadati</taxon>
        <taxon>Bacteroidota</taxon>
        <taxon>Sphingobacteriia</taxon>
        <taxon>Sphingobacteriales</taxon>
        <taxon>Sphingobacteriaceae</taxon>
        <taxon>Pedobacter</taxon>
    </lineage>
</organism>
<dbReference type="InterPro" id="IPR045788">
    <property type="entry name" value="MobC_2"/>
</dbReference>
<name>A0A2D1U6Z4_9SPHI</name>
<dbReference type="Proteomes" id="UP000223749">
    <property type="component" value="Chromosome"/>
</dbReference>
<evidence type="ECO:0000313" key="2">
    <source>
        <dbReference type="Proteomes" id="UP000223749"/>
    </source>
</evidence>
<accession>A0A2D1U6Z4</accession>
<dbReference type="KEGG" id="pgs:CPT03_13330"/>
<reference evidence="1 2" key="1">
    <citation type="submission" date="2017-10" db="EMBL/GenBank/DDBJ databases">
        <title>Whole genome of Pedobacter ginsengisoli T01R-27 isolated from tomato rhizosphere.</title>
        <authorList>
            <person name="Weon H.-Y."/>
            <person name="Lee S.A."/>
            <person name="Sang M.K."/>
            <person name="Song J."/>
        </authorList>
    </citation>
    <scope>NUCLEOTIDE SEQUENCE [LARGE SCALE GENOMIC DNA]</scope>
    <source>
        <strain evidence="1 2">T01R-27</strain>
    </source>
</reference>
<gene>
    <name evidence="1" type="ORF">CPT03_13330</name>
</gene>
<dbReference type="AlphaFoldDB" id="A0A2D1U6Z4"/>
<dbReference type="EMBL" id="CP024091">
    <property type="protein sequence ID" value="ATP57381.1"/>
    <property type="molecule type" value="Genomic_DNA"/>
</dbReference>
<protein>
    <submittedName>
        <fullName evidence="1">Plasmid mobilization relaxosome protein MobC</fullName>
    </submittedName>
</protein>
<keyword evidence="2" id="KW-1185">Reference proteome</keyword>
<dbReference type="OrthoDB" id="950459at2"/>
<sequence>MKNKKNIRNKCYAVRLTAGEQERLLENFAGTTQTSFSEYARAILLGKPMIAASRNQSLQDIFVELVTLRQGLNDVLIHLNQAIEKLQALPNLSLFHTWLLNYEMDRRKLLKKVEEINRFINSTAEKWLHT</sequence>
<proteinExistence type="predicted"/>
<dbReference type="Pfam" id="PF19514">
    <property type="entry name" value="MobC_2"/>
    <property type="match status" value="1"/>
</dbReference>